<feature type="transmembrane region" description="Helical" evidence="6">
    <location>
        <begin position="113"/>
        <end position="132"/>
    </location>
</feature>
<organism evidence="8 9">
    <name type="scientific">Linderina pennispora</name>
    <dbReference type="NCBI Taxonomy" id="61395"/>
    <lineage>
        <taxon>Eukaryota</taxon>
        <taxon>Fungi</taxon>
        <taxon>Fungi incertae sedis</taxon>
        <taxon>Zoopagomycota</taxon>
        <taxon>Kickxellomycotina</taxon>
        <taxon>Kickxellomycetes</taxon>
        <taxon>Kickxellales</taxon>
        <taxon>Kickxellaceae</taxon>
        <taxon>Linderina</taxon>
    </lineage>
</organism>
<reference evidence="8 9" key="1">
    <citation type="submission" date="2016-07" db="EMBL/GenBank/DDBJ databases">
        <title>Pervasive Adenine N6-methylation of Active Genes in Fungi.</title>
        <authorList>
            <consortium name="DOE Joint Genome Institute"/>
            <person name="Mondo S.J."/>
            <person name="Dannebaum R.O."/>
            <person name="Kuo R.C."/>
            <person name="Labutti K."/>
            <person name="Haridas S."/>
            <person name="Kuo A."/>
            <person name="Salamov A."/>
            <person name="Ahrendt S.R."/>
            <person name="Lipzen A."/>
            <person name="Sullivan W."/>
            <person name="Andreopoulos W.B."/>
            <person name="Clum A."/>
            <person name="Lindquist E."/>
            <person name="Daum C."/>
            <person name="Ramamoorthy G.K."/>
            <person name="Gryganskyi A."/>
            <person name="Culley D."/>
            <person name="Magnuson J.K."/>
            <person name="James T.Y."/>
            <person name="O'Malley M.A."/>
            <person name="Stajich J.E."/>
            <person name="Spatafora J.W."/>
            <person name="Visel A."/>
            <person name="Grigoriev I.V."/>
        </authorList>
    </citation>
    <scope>NUCLEOTIDE SEQUENCE [LARGE SCALE GENOMIC DNA]</scope>
    <source>
        <strain evidence="8 9">ATCC 12442</strain>
    </source>
</reference>
<dbReference type="Pfam" id="PF07690">
    <property type="entry name" value="MFS_1"/>
    <property type="match status" value="1"/>
</dbReference>
<dbReference type="AlphaFoldDB" id="A0A1Y1WG71"/>
<feature type="transmembrane region" description="Helical" evidence="6">
    <location>
        <begin position="317"/>
        <end position="338"/>
    </location>
</feature>
<feature type="transmembrane region" description="Helical" evidence="6">
    <location>
        <begin position="446"/>
        <end position="467"/>
    </location>
</feature>
<dbReference type="RefSeq" id="XP_040745819.1">
    <property type="nucleotide sequence ID" value="XM_040886910.1"/>
</dbReference>
<comment type="subcellular location">
    <subcellularLocation>
        <location evidence="1">Membrane</location>
        <topology evidence="1">Multi-pass membrane protein</topology>
    </subcellularLocation>
</comment>
<dbReference type="Proteomes" id="UP000193922">
    <property type="component" value="Unassembled WGS sequence"/>
</dbReference>
<proteinExistence type="predicted"/>
<evidence type="ECO:0000256" key="5">
    <source>
        <dbReference type="ARBA" id="ARBA00023136"/>
    </source>
</evidence>
<feature type="transmembrane region" description="Helical" evidence="6">
    <location>
        <begin position="21"/>
        <end position="39"/>
    </location>
</feature>
<dbReference type="PANTHER" id="PTHR23506">
    <property type="entry name" value="GH10249P"/>
    <property type="match status" value="1"/>
</dbReference>
<accession>A0A1Y1WG71</accession>
<dbReference type="GO" id="GO:0016020">
    <property type="term" value="C:membrane"/>
    <property type="evidence" value="ECO:0007669"/>
    <property type="project" value="UniProtKB-SubCell"/>
</dbReference>
<dbReference type="SUPFAM" id="SSF103473">
    <property type="entry name" value="MFS general substrate transporter"/>
    <property type="match status" value="1"/>
</dbReference>
<feature type="domain" description="Major facilitator superfamily (MFS) profile" evidence="7">
    <location>
        <begin position="21"/>
        <end position="470"/>
    </location>
</feature>
<feature type="transmembrane region" description="Helical" evidence="6">
    <location>
        <begin position="277"/>
        <end position="297"/>
    </location>
</feature>
<evidence type="ECO:0000259" key="7">
    <source>
        <dbReference type="PROSITE" id="PS50850"/>
    </source>
</evidence>
<feature type="transmembrane region" description="Helical" evidence="6">
    <location>
        <begin position="174"/>
        <end position="197"/>
    </location>
</feature>
<dbReference type="STRING" id="61395.A0A1Y1WG71"/>
<sequence length="475" mass="51309">MQGLLDRAPFLGKIRHSPHTIWAMASIFLFIDTFIYSLTVANLPDILQDTMHVSESSNGVVTAMFGIGAIFGGSIAGMLSDRLHFRWNLQLAAALTYTTAGVVFYISKHYYQLLLFRFINGIASGMACTMLYSAVGDVYPANLLGFKVAIVYFANNIAYTIGPVVGERLFDADGIHGTSSIVIAFGIFEVVALNLFIKDSLVLRKELNLAEPPVGGLLDTSSNNPSSRKDYPTSDEIDGGFCPSPAGYSEANSTTKAMRHAGQVAGSEQAGIPLWKLVLRLPVFVAIVAIVASIGVQCTLEGLVPLHLDDKFGKSDSSMAFVIFGLALTIFVPCVGSLSDWLIEKWGESMRYYTMLFGSIASIFTMLIMALANTYAVMMVGYVLFAFTNLCMVIPSQSAFGDFVNYTKVDSMAQSYALSTVAWAIGAIALPPIGTALYSDYGFTKPLIGISTAICLFCAGACAIYPIRERMRGIK</sequence>
<evidence type="ECO:0000313" key="8">
    <source>
        <dbReference type="EMBL" id="ORX72395.1"/>
    </source>
</evidence>
<dbReference type="PANTHER" id="PTHR23506:SF23">
    <property type="entry name" value="GH10249P"/>
    <property type="match status" value="1"/>
</dbReference>
<dbReference type="InterPro" id="IPR011701">
    <property type="entry name" value="MFS"/>
</dbReference>
<feature type="transmembrane region" description="Helical" evidence="6">
    <location>
        <begin position="59"/>
        <end position="80"/>
    </location>
</feature>
<dbReference type="InterPro" id="IPR036259">
    <property type="entry name" value="MFS_trans_sf"/>
</dbReference>
<feature type="transmembrane region" description="Helical" evidence="6">
    <location>
        <begin position="375"/>
        <end position="394"/>
    </location>
</feature>
<name>A0A1Y1WG71_9FUNG</name>
<dbReference type="PROSITE" id="PS50850">
    <property type="entry name" value="MFS"/>
    <property type="match status" value="1"/>
</dbReference>
<dbReference type="EMBL" id="MCFD01000003">
    <property type="protein sequence ID" value="ORX72395.1"/>
    <property type="molecule type" value="Genomic_DNA"/>
</dbReference>
<keyword evidence="5 6" id="KW-0472">Membrane</keyword>
<keyword evidence="3 6" id="KW-0812">Transmembrane</keyword>
<gene>
    <name evidence="8" type="ORF">DL89DRAFT_265958</name>
</gene>
<dbReference type="OrthoDB" id="5086884at2759"/>
<evidence type="ECO:0000256" key="1">
    <source>
        <dbReference type="ARBA" id="ARBA00004141"/>
    </source>
</evidence>
<feature type="transmembrane region" description="Helical" evidence="6">
    <location>
        <begin position="415"/>
        <end position="434"/>
    </location>
</feature>
<keyword evidence="2" id="KW-0813">Transport</keyword>
<evidence type="ECO:0000313" key="9">
    <source>
        <dbReference type="Proteomes" id="UP000193922"/>
    </source>
</evidence>
<evidence type="ECO:0000256" key="3">
    <source>
        <dbReference type="ARBA" id="ARBA00022692"/>
    </source>
</evidence>
<evidence type="ECO:0000256" key="2">
    <source>
        <dbReference type="ARBA" id="ARBA00022448"/>
    </source>
</evidence>
<protein>
    <submittedName>
        <fullName evidence="8">MFS general substrate transporter</fullName>
    </submittedName>
</protein>
<feature type="transmembrane region" description="Helical" evidence="6">
    <location>
        <begin position="144"/>
        <end position="162"/>
    </location>
</feature>
<dbReference type="InterPro" id="IPR020846">
    <property type="entry name" value="MFS_dom"/>
</dbReference>
<evidence type="ECO:0000256" key="4">
    <source>
        <dbReference type="ARBA" id="ARBA00022989"/>
    </source>
</evidence>
<feature type="transmembrane region" description="Helical" evidence="6">
    <location>
        <begin position="350"/>
        <end position="369"/>
    </location>
</feature>
<keyword evidence="9" id="KW-1185">Reference proteome</keyword>
<dbReference type="GeneID" id="63803558"/>
<dbReference type="Gene3D" id="1.20.1250.20">
    <property type="entry name" value="MFS general substrate transporter like domains"/>
    <property type="match status" value="1"/>
</dbReference>
<dbReference type="GO" id="GO:0022857">
    <property type="term" value="F:transmembrane transporter activity"/>
    <property type="evidence" value="ECO:0007669"/>
    <property type="project" value="InterPro"/>
</dbReference>
<feature type="transmembrane region" description="Helical" evidence="6">
    <location>
        <begin position="87"/>
        <end position="107"/>
    </location>
</feature>
<evidence type="ECO:0000256" key="6">
    <source>
        <dbReference type="SAM" id="Phobius"/>
    </source>
</evidence>
<comment type="caution">
    <text evidence="8">The sequence shown here is derived from an EMBL/GenBank/DDBJ whole genome shotgun (WGS) entry which is preliminary data.</text>
</comment>
<keyword evidence="4 6" id="KW-1133">Transmembrane helix</keyword>
<dbReference type="InterPro" id="IPR050930">
    <property type="entry name" value="MFS_Vesicular_Transporter"/>
</dbReference>